<gene>
    <name evidence="2" type="ORF">LY90DRAFT_514754</name>
</gene>
<evidence type="ECO:0000256" key="1">
    <source>
        <dbReference type="SAM" id="MobiDB-lite"/>
    </source>
</evidence>
<comment type="caution">
    <text evidence="2">The sequence shown here is derived from an EMBL/GenBank/DDBJ whole genome shotgun (WGS) entry which is preliminary data.</text>
</comment>
<sequence length="256" mass="30191">MFNSNQLNNFNNNYINNNNNKLYNNISSLISKKNITMEKDNVPFLSSNYSFIPNNYDNYYYNYLNVPPNLSDMIINNKNNIYPLNGYLNYNINPIIDYAYEPMENMTTLQEYDTVQRIPSRNNNLLLNIYPTEEIINNSSNLIDQFPLSSGVKNEMKPESKNNPPLIKKVEKPKEKSITKLEKNKKSEVKGSNKKLDSNNKKKFKVRNKRKEKSKKDKNNLSKQTNHSNLINDEENVTMIIFYILFNIYDYLLYIN</sequence>
<protein>
    <submittedName>
        <fullName evidence="2">Uncharacterized protein</fullName>
    </submittedName>
</protein>
<organism evidence="2 3">
    <name type="scientific">Neocallimastix californiae</name>
    <dbReference type="NCBI Taxonomy" id="1754190"/>
    <lineage>
        <taxon>Eukaryota</taxon>
        <taxon>Fungi</taxon>
        <taxon>Fungi incertae sedis</taxon>
        <taxon>Chytridiomycota</taxon>
        <taxon>Chytridiomycota incertae sedis</taxon>
        <taxon>Neocallimastigomycetes</taxon>
        <taxon>Neocallimastigales</taxon>
        <taxon>Neocallimastigaceae</taxon>
        <taxon>Neocallimastix</taxon>
    </lineage>
</organism>
<accession>A0A1Y2ANE3</accession>
<feature type="compositionally biased region" description="Basic residues" evidence="1">
    <location>
        <begin position="201"/>
        <end position="213"/>
    </location>
</feature>
<evidence type="ECO:0000313" key="3">
    <source>
        <dbReference type="Proteomes" id="UP000193920"/>
    </source>
</evidence>
<feature type="compositionally biased region" description="Basic and acidic residues" evidence="1">
    <location>
        <begin position="183"/>
        <end position="200"/>
    </location>
</feature>
<reference evidence="2 3" key="1">
    <citation type="submission" date="2016-08" db="EMBL/GenBank/DDBJ databases">
        <title>A Parts List for Fungal Cellulosomes Revealed by Comparative Genomics.</title>
        <authorList>
            <consortium name="DOE Joint Genome Institute"/>
            <person name="Haitjema C.H."/>
            <person name="Gilmore S.P."/>
            <person name="Henske J.K."/>
            <person name="Solomon K.V."/>
            <person name="De Groot R."/>
            <person name="Kuo A."/>
            <person name="Mondo S.J."/>
            <person name="Salamov A.A."/>
            <person name="Labutti K."/>
            <person name="Zhao Z."/>
            <person name="Chiniquy J."/>
            <person name="Barry K."/>
            <person name="Brewer H.M."/>
            <person name="Purvine S.O."/>
            <person name="Wright A.T."/>
            <person name="Boxma B."/>
            <person name="Van Alen T."/>
            <person name="Hackstein J.H."/>
            <person name="Baker S.E."/>
            <person name="Grigoriev I.V."/>
            <person name="O'Malley M.A."/>
        </authorList>
    </citation>
    <scope>NUCLEOTIDE SEQUENCE [LARGE SCALE GENOMIC DNA]</scope>
    <source>
        <strain evidence="2 3">G1</strain>
    </source>
</reference>
<proteinExistence type="predicted"/>
<dbReference type="AlphaFoldDB" id="A0A1Y2ANE3"/>
<dbReference type="Proteomes" id="UP000193920">
    <property type="component" value="Unassembled WGS sequence"/>
</dbReference>
<feature type="region of interest" description="Disordered" evidence="1">
    <location>
        <begin position="183"/>
        <end position="227"/>
    </location>
</feature>
<evidence type="ECO:0000313" key="2">
    <source>
        <dbReference type="EMBL" id="ORY24093.1"/>
    </source>
</evidence>
<name>A0A1Y2ANE3_9FUNG</name>
<dbReference type="EMBL" id="MCOG01000226">
    <property type="protein sequence ID" value="ORY24093.1"/>
    <property type="molecule type" value="Genomic_DNA"/>
</dbReference>
<keyword evidence="3" id="KW-1185">Reference proteome</keyword>